<protein>
    <submittedName>
        <fullName evidence="1">Uncharacterized protein</fullName>
    </submittedName>
</protein>
<evidence type="ECO:0000313" key="2">
    <source>
        <dbReference type="Proteomes" id="UP000663722"/>
    </source>
</evidence>
<dbReference type="EMBL" id="CP061800">
    <property type="protein sequence ID" value="QTA84945.1"/>
    <property type="molecule type" value="Genomic_DNA"/>
</dbReference>
<gene>
    <name evidence="1" type="ORF">dnm_009490</name>
</gene>
<organism evidence="1 2">
    <name type="scientific">Desulfonema magnum</name>
    <dbReference type="NCBI Taxonomy" id="45655"/>
    <lineage>
        <taxon>Bacteria</taxon>
        <taxon>Pseudomonadati</taxon>
        <taxon>Thermodesulfobacteriota</taxon>
        <taxon>Desulfobacteria</taxon>
        <taxon>Desulfobacterales</taxon>
        <taxon>Desulfococcaceae</taxon>
        <taxon>Desulfonema</taxon>
    </lineage>
</organism>
<keyword evidence="2" id="KW-1185">Reference proteome</keyword>
<dbReference type="AlphaFoldDB" id="A0A975GKV5"/>
<dbReference type="Proteomes" id="UP000663722">
    <property type="component" value="Chromosome"/>
</dbReference>
<proteinExistence type="predicted"/>
<accession>A0A975GKV5</accession>
<evidence type="ECO:0000313" key="1">
    <source>
        <dbReference type="EMBL" id="QTA84945.1"/>
    </source>
</evidence>
<dbReference type="KEGG" id="dmm:dnm_009490"/>
<name>A0A975GKV5_9BACT</name>
<sequence length="38" mass="4278">MATFSLAISPTPVNWAFLPNCKFGTPDNLFLKVCNYKK</sequence>
<reference evidence="1" key="1">
    <citation type="journal article" date="2021" name="Microb. Physiol.">
        <title>Proteogenomic Insights into the Physiology of Marine, Sulfate-Reducing, Filamentous Desulfonema limicola and Desulfonema magnum.</title>
        <authorList>
            <person name="Schnaars V."/>
            <person name="Wohlbrand L."/>
            <person name="Scheve S."/>
            <person name="Hinrichs C."/>
            <person name="Reinhardt R."/>
            <person name="Rabus R."/>
        </authorList>
    </citation>
    <scope>NUCLEOTIDE SEQUENCE</scope>
    <source>
        <strain evidence="1">4be13</strain>
    </source>
</reference>